<dbReference type="Pfam" id="PF01593">
    <property type="entry name" value="Amino_oxidase"/>
    <property type="match status" value="1"/>
</dbReference>
<evidence type="ECO:0000256" key="5">
    <source>
        <dbReference type="ARBA" id="ARBA00023070"/>
    </source>
</evidence>
<dbReference type="Gene3D" id="3.90.660.10">
    <property type="match status" value="1"/>
</dbReference>
<dbReference type="RefSeq" id="WP_078922874.1">
    <property type="nucleotide sequence ID" value="NZ_FUYB01000011.1"/>
</dbReference>
<sequence>MSLSRRHFLAGLATAPLAMSTKLKANPNPVRVLIIGAGIAGLAAARALTDQGIKVTILEGRERIGGRIHTSPIWPNLPMDLGASWIHGQKQNPITQLANAAQAKRVATRYDSSKLYMDARLKQLGVQGANEAAIERLVTTALNQAAHLDHDISVQAAVNRLLTEPLTPAYQAQLNFYLNSQYEQEYSGAAHELSAQTVEDNEEFSGADVLFPQGYQQIPNYLAQDLDIQLGKVVAKITYTETAVTVTTQDQSYQADYAIITVPLGVLKRKAIQFQPSLPAAKQVAIQRLGMGLLNKAYLKFDKVFWPKEIDWLEYLSPEAGRWVEWVSFAKIGAPVLLGFHAADRARELESWSDQALIAEAMQALKAMFGNAIPQPVGAQITRWAQDPFAYGSYSFNAVGSTNRDRQILARNLGGLYWAGEATHSEYPGTVHGAYLSGIRAAKQLLKVL</sequence>
<evidence type="ECO:0000256" key="6">
    <source>
        <dbReference type="ARBA" id="ARBA00047321"/>
    </source>
</evidence>
<dbReference type="EC" id="1.13.12.3" evidence="3"/>
<keyword evidence="9" id="KW-1185">Reference proteome</keyword>
<dbReference type="Proteomes" id="UP000190460">
    <property type="component" value="Unassembled WGS sequence"/>
</dbReference>
<dbReference type="PANTHER" id="PTHR10742:SF410">
    <property type="entry name" value="LYSINE-SPECIFIC HISTONE DEMETHYLASE 2"/>
    <property type="match status" value="1"/>
</dbReference>
<evidence type="ECO:0000313" key="8">
    <source>
        <dbReference type="EMBL" id="SKA83451.1"/>
    </source>
</evidence>
<accession>A0A1T4X3K5</accession>
<organism evidence="8 9">
    <name type="scientific">Thiothrix eikelboomii</name>
    <dbReference type="NCBI Taxonomy" id="92487"/>
    <lineage>
        <taxon>Bacteria</taxon>
        <taxon>Pseudomonadati</taxon>
        <taxon>Pseudomonadota</taxon>
        <taxon>Gammaproteobacteria</taxon>
        <taxon>Thiotrichales</taxon>
        <taxon>Thiotrichaceae</taxon>
        <taxon>Thiothrix</taxon>
    </lineage>
</organism>
<dbReference type="Gene3D" id="3.50.50.60">
    <property type="entry name" value="FAD/NAD(P)-binding domain"/>
    <property type="match status" value="1"/>
</dbReference>
<reference evidence="8 9" key="1">
    <citation type="submission" date="2017-02" db="EMBL/GenBank/DDBJ databases">
        <authorList>
            <person name="Peterson S.W."/>
        </authorList>
    </citation>
    <scope>NUCLEOTIDE SEQUENCE [LARGE SCALE GENOMIC DNA]</scope>
    <source>
        <strain evidence="8 9">ATCC 49788</strain>
    </source>
</reference>
<dbReference type="OrthoDB" id="337830at2"/>
<comment type="pathway">
    <text evidence="1">Plant hormone metabolism; auxin biosynthesis.</text>
</comment>
<dbReference type="PANTHER" id="PTHR10742">
    <property type="entry name" value="FLAVIN MONOAMINE OXIDASE"/>
    <property type="match status" value="1"/>
</dbReference>
<proteinExistence type="inferred from homology"/>
<dbReference type="GO" id="GO:0009851">
    <property type="term" value="P:auxin biosynthetic process"/>
    <property type="evidence" value="ECO:0007669"/>
    <property type="project" value="UniProtKB-KW"/>
</dbReference>
<evidence type="ECO:0000259" key="7">
    <source>
        <dbReference type="Pfam" id="PF01593"/>
    </source>
</evidence>
<comment type="similarity">
    <text evidence="2">Belongs to the tryptophan 2-monooxygenase family.</text>
</comment>
<dbReference type="STRING" id="92487.SAMN02745130_02405"/>
<dbReference type="PRINTS" id="PR00420">
    <property type="entry name" value="RNGMNOXGNASE"/>
</dbReference>
<evidence type="ECO:0000256" key="1">
    <source>
        <dbReference type="ARBA" id="ARBA00004814"/>
    </source>
</evidence>
<dbReference type="EMBL" id="FUYB01000011">
    <property type="protein sequence ID" value="SKA83451.1"/>
    <property type="molecule type" value="Genomic_DNA"/>
</dbReference>
<dbReference type="InterPro" id="IPR002937">
    <property type="entry name" value="Amino_oxidase"/>
</dbReference>
<evidence type="ECO:0000256" key="3">
    <source>
        <dbReference type="ARBA" id="ARBA00012535"/>
    </source>
</evidence>
<evidence type="ECO:0000256" key="2">
    <source>
        <dbReference type="ARBA" id="ARBA00005833"/>
    </source>
</evidence>
<dbReference type="InterPro" id="IPR036188">
    <property type="entry name" value="FAD/NAD-bd_sf"/>
</dbReference>
<dbReference type="SUPFAM" id="SSF54373">
    <property type="entry name" value="FAD-linked reductases, C-terminal domain"/>
    <property type="match status" value="1"/>
</dbReference>
<dbReference type="GO" id="GO:0050361">
    <property type="term" value="F:tryptophan 2-monooxygenase activity"/>
    <property type="evidence" value="ECO:0007669"/>
    <property type="project" value="UniProtKB-EC"/>
</dbReference>
<feature type="domain" description="Amine oxidase" evidence="7">
    <location>
        <begin position="39"/>
        <end position="446"/>
    </location>
</feature>
<dbReference type="InterPro" id="IPR006311">
    <property type="entry name" value="TAT_signal"/>
</dbReference>
<protein>
    <recommendedName>
        <fullName evidence="4">Tryptophan 2-monooxygenase</fullName>
        <ecNumber evidence="3">1.13.12.3</ecNumber>
    </recommendedName>
</protein>
<evidence type="ECO:0000313" key="9">
    <source>
        <dbReference type="Proteomes" id="UP000190460"/>
    </source>
</evidence>
<name>A0A1T4X3K5_9GAMM</name>
<dbReference type="SUPFAM" id="SSF51905">
    <property type="entry name" value="FAD/NAD(P)-binding domain"/>
    <property type="match status" value="1"/>
</dbReference>
<dbReference type="AlphaFoldDB" id="A0A1T4X3K5"/>
<dbReference type="PROSITE" id="PS51318">
    <property type="entry name" value="TAT"/>
    <property type="match status" value="1"/>
</dbReference>
<comment type="catalytic activity">
    <reaction evidence="6">
        <text>L-tryptophan + O2 = indole-3-acetamide + CO2 + H2O</text>
        <dbReference type="Rhea" id="RHEA:16165"/>
        <dbReference type="ChEBI" id="CHEBI:15377"/>
        <dbReference type="ChEBI" id="CHEBI:15379"/>
        <dbReference type="ChEBI" id="CHEBI:16031"/>
        <dbReference type="ChEBI" id="CHEBI:16526"/>
        <dbReference type="ChEBI" id="CHEBI:57912"/>
        <dbReference type="EC" id="1.13.12.3"/>
    </reaction>
</comment>
<keyword evidence="5" id="KW-0073">Auxin biosynthesis</keyword>
<gene>
    <name evidence="8" type="ORF">SAMN02745130_02405</name>
</gene>
<evidence type="ECO:0000256" key="4">
    <source>
        <dbReference type="ARBA" id="ARBA00017871"/>
    </source>
</evidence>
<dbReference type="InterPro" id="IPR050281">
    <property type="entry name" value="Flavin_monoamine_oxidase"/>
</dbReference>